<reference evidence="2" key="1">
    <citation type="journal article" date="2020" name="Phytopathology">
        <title>Genome Sequence Resources of Colletotrichum truncatum, C. plurivorum, C. musicola, and C. sojae: Four Species Pathogenic to Soybean (Glycine max).</title>
        <authorList>
            <person name="Rogerio F."/>
            <person name="Boufleur T.R."/>
            <person name="Ciampi-Guillardi M."/>
            <person name="Sukno S.A."/>
            <person name="Thon M.R."/>
            <person name="Massola Junior N.S."/>
            <person name="Baroncelli R."/>
        </authorList>
    </citation>
    <scope>NUCLEOTIDE SEQUENCE</scope>
    <source>
        <strain evidence="2">LFN00145</strain>
    </source>
</reference>
<dbReference type="AlphaFoldDB" id="A0A8H6N667"/>
<evidence type="ECO:0000313" key="3">
    <source>
        <dbReference type="Proteomes" id="UP000654918"/>
    </source>
</evidence>
<evidence type="ECO:0000313" key="2">
    <source>
        <dbReference type="EMBL" id="KAF6820936.1"/>
    </source>
</evidence>
<sequence length="228" mass="24791">MAVWSLLTVDPQPVHARPLFRFRDWPNLGPAGTNGKSVALRRLVLYAYGALADTILPNHHLCVAVPQRQKPTVTDRIPKPRDLGTYKAPTTPPLSASPAVQGTFPSPTRIPHPALRTAKKACLRPAHTPSLRADHPLPSSSAIEAPPTGSRPTFVIYHHRCHISSIPTRPRILGLFTDSPDENTLAIGQTPTKDEQKPAKLISLIPWEPVLVRKLGRPAPGSTQLGHG</sequence>
<protein>
    <submittedName>
        <fullName evidence="2">Uncharacterized protein</fullName>
    </submittedName>
</protein>
<feature type="region of interest" description="Disordered" evidence="1">
    <location>
        <begin position="72"/>
        <end position="107"/>
    </location>
</feature>
<organism evidence="2 3">
    <name type="scientific">Colletotrichum plurivorum</name>
    <dbReference type="NCBI Taxonomy" id="2175906"/>
    <lineage>
        <taxon>Eukaryota</taxon>
        <taxon>Fungi</taxon>
        <taxon>Dikarya</taxon>
        <taxon>Ascomycota</taxon>
        <taxon>Pezizomycotina</taxon>
        <taxon>Sordariomycetes</taxon>
        <taxon>Hypocreomycetidae</taxon>
        <taxon>Glomerellales</taxon>
        <taxon>Glomerellaceae</taxon>
        <taxon>Colletotrichum</taxon>
        <taxon>Colletotrichum orchidearum species complex</taxon>
    </lineage>
</organism>
<evidence type="ECO:0000256" key="1">
    <source>
        <dbReference type="SAM" id="MobiDB-lite"/>
    </source>
</evidence>
<comment type="caution">
    <text evidence="2">The sequence shown here is derived from an EMBL/GenBank/DDBJ whole genome shotgun (WGS) entry which is preliminary data.</text>
</comment>
<dbReference type="EMBL" id="WIGO01000265">
    <property type="protein sequence ID" value="KAF6820936.1"/>
    <property type="molecule type" value="Genomic_DNA"/>
</dbReference>
<gene>
    <name evidence="2" type="ORF">CPLU01_12627</name>
</gene>
<dbReference type="Proteomes" id="UP000654918">
    <property type="component" value="Unassembled WGS sequence"/>
</dbReference>
<proteinExistence type="predicted"/>
<keyword evidence="3" id="KW-1185">Reference proteome</keyword>
<accession>A0A8H6N667</accession>
<name>A0A8H6N667_9PEZI</name>